<accession>A0ABU0JV97</accession>
<evidence type="ECO:0000313" key="21">
    <source>
        <dbReference type="Proteomes" id="UP001224418"/>
    </source>
</evidence>
<feature type="transmembrane region" description="Helical" evidence="18">
    <location>
        <begin position="260"/>
        <end position="284"/>
    </location>
</feature>
<comment type="catalytic activity">
    <reaction evidence="17">
        <text>Mg(2+)(out) + ATP + H2O = Mg(2+)(in) + ADP + phosphate + H(+)</text>
        <dbReference type="Rhea" id="RHEA:10260"/>
        <dbReference type="ChEBI" id="CHEBI:15377"/>
        <dbReference type="ChEBI" id="CHEBI:15378"/>
        <dbReference type="ChEBI" id="CHEBI:18420"/>
        <dbReference type="ChEBI" id="CHEBI:30616"/>
        <dbReference type="ChEBI" id="CHEBI:43474"/>
        <dbReference type="ChEBI" id="CHEBI:456216"/>
        <dbReference type="EC" id="7.2.2.14"/>
    </reaction>
</comment>
<dbReference type="SUPFAM" id="SSF56784">
    <property type="entry name" value="HAD-like"/>
    <property type="match status" value="1"/>
</dbReference>
<evidence type="ECO:0000256" key="5">
    <source>
        <dbReference type="ARBA" id="ARBA00013555"/>
    </source>
</evidence>
<dbReference type="InterPro" id="IPR006415">
    <property type="entry name" value="P-type_ATPase_IIIB"/>
</dbReference>
<dbReference type="Gene3D" id="1.20.1110.10">
    <property type="entry name" value="Calcium-transporting ATPase, transmembrane domain"/>
    <property type="match status" value="1"/>
</dbReference>
<proteinExistence type="inferred from homology"/>
<evidence type="ECO:0000259" key="19">
    <source>
        <dbReference type="SMART" id="SM00831"/>
    </source>
</evidence>
<dbReference type="Pfam" id="PF00690">
    <property type="entry name" value="Cation_ATPase_N"/>
    <property type="match status" value="1"/>
</dbReference>
<dbReference type="InterPro" id="IPR036412">
    <property type="entry name" value="HAD-like_sf"/>
</dbReference>
<evidence type="ECO:0000256" key="11">
    <source>
        <dbReference type="ARBA" id="ARBA00022840"/>
    </source>
</evidence>
<dbReference type="CDD" id="cd02077">
    <property type="entry name" value="P-type_ATPase_Mg"/>
    <property type="match status" value="1"/>
</dbReference>
<dbReference type="PRINTS" id="PR01836">
    <property type="entry name" value="MGATPASE"/>
</dbReference>
<dbReference type="RefSeq" id="WP_307357419.1">
    <property type="nucleotide sequence ID" value="NZ_BAAACJ010000050.1"/>
</dbReference>
<keyword evidence="11" id="KW-0067">ATP-binding</keyword>
<dbReference type="NCBIfam" id="NF011702">
    <property type="entry name" value="PRK15122.1"/>
    <property type="match status" value="1"/>
</dbReference>
<keyword evidence="9 18" id="KW-0812">Transmembrane</keyword>
<keyword evidence="14 18" id="KW-1133">Transmembrane helix</keyword>
<dbReference type="InterPro" id="IPR023299">
    <property type="entry name" value="ATPase_P-typ_cyto_dom_N"/>
</dbReference>
<comment type="similarity">
    <text evidence="3">Belongs to the cation transport ATPase (P-type) (TC 3.A.3) family. Type IIIB subfamily.</text>
</comment>
<dbReference type="SMART" id="SM00831">
    <property type="entry name" value="Cation_ATPase_N"/>
    <property type="match status" value="1"/>
</dbReference>
<dbReference type="SFLD" id="SFLDG00002">
    <property type="entry name" value="C1.7:_P-type_atpase_like"/>
    <property type="match status" value="1"/>
</dbReference>
<evidence type="ECO:0000256" key="2">
    <source>
        <dbReference type="ARBA" id="ARBA00004429"/>
    </source>
</evidence>
<evidence type="ECO:0000256" key="7">
    <source>
        <dbReference type="ARBA" id="ARBA00022519"/>
    </source>
</evidence>
<comment type="caution">
    <text evidence="20">The sequence shown here is derived from an EMBL/GenBank/DDBJ whole genome shotgun (WGS) entry which is preliminary data.</text>
</comment>
<dbReference type="InterPro" id="IPR044492">
    <property type="entry name" value="P_typ_ATPase_HD_dom"/>
</dbReference>
<dbReference type="InterPro" id="IPR001757">
    <property type="entry name" value="P_typ_ATPase"/>
</dbReference>
<dbReference type="PROSITE" id="PS00154">
    <property type="entry name" value="ATPASE_E1_E2"/>
    <property type="match status" value="1"/>
</dbReference>
<dbReference type="SFLD" id="SFLDS00003">
    <property type="entry name" value="Haloacid_Dehalogenase"/>
    <property type="match status" value="1"/>
</dbReference>
<evidence type="ECO:0000256" key="4">
    <source>
        <dbReference type="ARBA" id="ARBA00012786"/>
    </source>
</evidence>
<protein>
    <recommendedName>
        <fullName evidence="5">Magnesium-transporting ATPase, P-type 1</fullName>
        <ecNumber evidence="4">7.2.2.14</ecNumber>
    </recommendedName>
    <alternativeName>
        <fullName evidence="16">Mg(2+) transport ATPase, P-type 1</fullName>
    </alternativeName>
</protein>
<dbReference type="EMBL" id="JAUSWN010000045">
    <property type="protein sequence ID" value="MDQ0481023.1"/>
    <property type="molecule type" value="Genomic_DNA"/>
</dbReference>
<dbReference type="EC" id="7.2.2.14" evidence="4"/>
<name>A0ABU0JV97_HATLI</name>
<keyword evidence="15 18" id="KW-0472">Membrane</keyword>
<feature type="transmembrane region" description="Helical" evidence="18">
    <location>
        <begin position="226"/>
        <end position="248"/>
    </location>
</feature>
<dbReference type="InterPro" id="IPR008250">
    <property type="entry name" value="ATPase_P-typ_transduc_dom_A_sf"/>
</dbReference>
<sequence>MVKVKELNIKNIKGLTDEEAVKRLNKYGANDINKEKKSSLIKKFFNNIKNPLVILLGVLALTSYITGDKKSTIIMIAMVFLGVILKFIQETKADNSAQKLKDMVTTKATVIRNGYEKEIFFEELVPGDIIHLSAGDMIPADVRIIYSKDLFVNQSSLTGESIPVEKESKVGIFKEDLQNPNLCFMGTNVESGTAIVEILNTGYNTYLGQVSKTLTKKRELTSFDKGINNFTILMIKMIFIMAPIVFFANGFSKGDWGSAFLFAIAVAVGLTPEMLPMIVTVNLSKGALSMSKKKVIVKKLNAIQNFGAMNILCTDKTGTITCGKVKLEKCVDIYGDKSERVLKYAFINSFYQTGLKNVMDNAILEYKKKNGFLDKEKIRYIKVDELPFDFKRKRMSVVVRNEDQKDILICKGAVEEILSLSEYYEIDKEIKYFTQESKQKFENISKNLNKSGFRVIAVAYKKIKDKKDEYEVNDEKQLVFLGYMAFLDPPKETSREAIEKFKKYNVDIKVLTGDNEIVTKKICKDVNLPVDRILLGKDIDQMSDEKLAIEAEKTNVFAKLSPLHKERIIKVLKAREHVVGFMGDGINDSPALKAADVGISVDGAVDIAKECSDIILLENNLLVLEEGVIEGRRIFANIIKYIKMTASSNFGNMFSVLGSSIILPFLPMLPLQVLINNLLYDISQSAIPTDNVDNEWLTKPRKWQVNNIRKYIMSIGPISSIFDYITYFVLWFMFKGFNNPAMFQTGWFLESLLTQTLIIHVIRTNKIPFIESRASNPLIMTTILMIFIGVTLINSPLGGELGFVKLPLIYYPILICILIGYVFLTQFIKERYVKKFDLD</sequence>
<feature type="transmembrane region" description="Helical" evidence="18">
    <location>
        <begin position="44"/>
        <end position="65"/>
    </location>
</feature>
<evidence type="ECO:0000256" key="1">
    <source>
        <dbReference type="ARBA" id="ARBA00003954"/>
    </source>
</evidence>
<dbReference type="Pfam" id="PF00689">
    <property type="entry name" value="Cation_ATPase_C"/>
    <property type="match status" value="1"/>
</dbReference>
<organism evidence="20 21">
    <name type="scientific">Hathewaya limosa</name>
    <name type="common">Clostridium limosum</name>
    <dbReference type="NCBI Taxonomy" id="1536"/>
    <lineage>
        <taxon>Bacteria</taxon>
        <taxon>Bacillati</taxon>
        <taxon>Bacillota</taxon>
        <taxon>Clostridia</taxon>
        <taxon>Eubacteriales</taxon>
        <taxon>Clostridiaceae</taxon>
        <taxon>Hathewaya</taxon>
    </lineage>
</organism>
<gene>
    <name evidence="20" type="ORF">QOZ93_002789</name>
</gene>
<dbReference type="Gene3D" id="3.40.1110.10">
    <property type="entry name" value="Calcium-transporting ATPase, cytoplasmic domain N"/>
    <property type="match status" value="1"/>
</dbReference>
<evidence type="ECO:0000256" key="12">
    <source>
        <dbReference type="ARBA" id="ARBA00022842"/>
    </source>
</evidence>
<dbReference type="InterPro" id="IPR023214">
    <property type="entry name" value="HAD_sf"/>
</dbReference>
<dbReference type="Gene3D" id="3.40.50.1000">
    <property type="entry name" value="HAD superfamily/HAD-like"/>
    <property type="match status" value="1"/>
</dbReference>
<keyword evidence="13" id="KW-1278">Translocase</keyword>
<dbReference type="PANTHER" id="PTHR42861">
    <property type="entry name" value="CALCIUM-TRANSPORTING ATPASE"/>
    <property type="match status" value="1"/>
</dbReference>
<dbReference type="Pfam" id="PF13246">
    <property type="entry name" value="Cation_ATPase"/>
    <property type="match status" value="1"/>
</dbReference>
<dbReference type="Proteomes" id="UP001224418">
    <property type="component" value="Unassembled WGS sequence"/>
</dbReference>
<evidence type="ECO:0000256" key="14">
    <source>
        <dbReference type="ARBA" id="ARBA00022989"/>
    </source>
</evidence>
<dbReference type="InterPro" id="IPR059000">
    <property type="entry name" value="ATPase_P-type_domA"/>
</dbReference>
<keyword evidence="12" id="KW-0460">Magnesium</keyword>
<dbReference type="Pfam" id="PF00122">
    <property type="entry name" value="E1-E2_ATPase"/>
    <property type="match status" value="1"/>
</dbReference>
<feature type="domain" description="Cation-transporting P-type ATPase N-terminal" evidence="19">
    <location>
        <begin position="6"/>
        <end position="68"/>
    </location>
</feature>
<evidence type="ECO:0000256" key="18">
    <source>
        <dbReference type="SAM" id="Phobius"/>
    </source>
</evidence>
<evidence type="ECO:0000256" key="3">
    <source>
        <dbReference type="ARBA" id="ARBA00008746"/>
    </source>
</evidence>
<dbReference type="SFLD" id="SFLDF00027">
    <property type="entry name" value="p-type_atpase"/>
    <property type="match status" value="1"/>
</dbReference>
<keyword evidence="6" id="KW-1003">Cell membrane</keyword>
<dbReference type="SUPFAM" id="SSF81665">
    <property type="entry name" value="Calcium ATPase, transmembrane domain M"/>
    <property type="match status" value="1"/>
</dbReference>
<feature type="transmembrane region" description="Helical" evidence="18">
    <location>
        <begin position="711"/>
        <end position="734"/>
    </location>
</feature>
<evidence type="ECO:0000256" key="6">
    <source>
        <dbReference type="ARBA" id="ARBA00022475"/>
    </source>
</evidence>
<feature type="transmembrane region" description="Helical" evidence="18">
    <location>
        <begin position="746"/>
        <end position="765"/>
    </location>
</feature>
<evidence type="ECO:0000256" key="8">
    <source>
        <dbReference type="ARBA" id="ARBA00022553"/>
    </source>
</evidence>
<keyword evidence="7" id="KW-0997">Cell inner membrane</keyword>
<dbReference type="NCBIfam" id="TIGR01494">
    <property type="entry name" value="ATPase_P-type"/>
    <property type="match status" value="2"/>
</dbReference>
<evidence type="ECO:0000313" key="20">
    <source>
        <dbReference type="EMBL" id="MDQ0481023.1"/>
    </source>
</evidence>
<dbReference type="SUPFAM" id="SSF81653">
    <property type="entry name" value="Calcium ATPase, transduction domain A"/>
    <property type="match status" value="1"/>
</dbReference>
<dbReference type="NCBIfam" id="TIGR01524">
    <property type="entry name" value="ATPase-IIIB_Mg"/>
    <property type="match status" value="1"/>
</dbReference>
<evidence type="ECO:0000256" key="13">
    <source>
        <dbReference type="ARBA" id="ARBA00022967"/>
    </source>
</evidence>
<dbReference type="InterPro" id="IPR006068">
    <property type="entry name" value="ATPase_P-typ_cation-transptr_C"/>
</dbReference>
<comment type="subcellular location">
    <subcellularLocation>
        <location evidence="2">Cell inner membrane</location>
        <topology evidence="2">Multi-pass membrane protein</topology>
    </subcellularLocation>
</comment>
<feature type="transmembrane region" description="Helical" evidence="18">
    <location>
        <begin position="71"/>
        <end position="88"/>
    </location>
</feature>
<dbReference type="InterPro" id="IPR023298">
    <property type="entry name" value="ATPase_P-typ_TM_dom_sf"/>
</dbReference>
<dbReference type="Gene3D" id="2.70.150.10">
    <property type="entry name" value="Calcium-transporting ATPase, cytoplasmic transduction domain A"/>
    <property type="match status" value="1"/>
</dbReference>
<dbReference type="InterPro" id="IPR004014">
    <property type="entry name" value="ATPase_P-typ_cation-transptr_N"/>
</dbReference>
<reference evidence="20 21" key="1">
    <citation type="submission" date="2023-07" db="EMBL/GenBank/DDBJ databases">
        <title>Genomic Encyclopedia of Type Strains, Phase IV (KMG-IV): sequencing the most valuable type-strain genomes for metagenomic binning, comparative biology and taxonomic classification.</title>
        <authorList>
            <person name="Goeker M."/>
        </authorList>
    </citation>
    <scope>NUCLEOTIDE SEQUENCE [LARGE SCALE GENOMIC DNA]</scope>
    <source>
        <strain evidence="20 21">DSM 1400</strain>
    </source>
</reference>
<keyword evidence="8" id="KW-0597">Phosphoprotein</keyword>
<keyword evidence="10" id="KW-0547">Nucleotide-binding</keyword>
<comment type="function">
    <text evidence="1">Mediates magnesium influx to the cytosol.</text>
</comment>
<evidence type="ECO:0000256" key="17">
    <source>
        <dbReference type="ARBA" id="ARBA00047295"/>
    </source>
</evidence>
<evidence type="ECO:0000256" key="10">
    <source>
        <dbReference type="ARBA" id="ARBA00022741"/>
    </source>
</evidence>
<feature type="transmembrane region" description="Helical" evidence="18">
    <location>
        <begin position="809"/>
        <end position="828"/>
    </location>
</feature>
<evidence type="ECO:0000256" key="16">
    <source>
        <dbReference type="ARBA" id="ARBA00029806"/>
    </source>
</evidence>
<evidence type="ECO:0000256" key="15">
    <source>
        <dbReference type="ARBA" id="ARBA00023136"/>
    </source>
</evidence>
<keyword evidence="21" id="KW-1185">Reference proteome</keyword>
<dbReference type="InterPro" id="IPR018303">
    <property type="entry name" value="ATPase_P-typ_P_site"/>
</dbReference>
<evidence type="ECO:0000256" key="9">
    <source>
        <dbReference type="ARBA" id="ARBA00022692"/>
    </source>
</evidence>
<feature type="transmembrane region" description="Helical" evidence="18">
    <location>
        <begin position="777"/>
        <end position="797"/>
    </location>
</feature>